<reference evidence="1" key="1">
    <citation type="submission" date="2021-06" db="EMBL/GenBank/DDBJ databases">
        <authorList>
            <person name="Kallberg Y."/>
            <person name="Tangrot J."/>
            <person name="Rosling A."/>
        </authorList>
    </citation>
    <scope>NUCLEOTIDE SEQUENCE</scope>
    <source>
        <strain evidence="1">MT106</strain>
    </source>
</reference>
<dbReference type="Proteomes" id="UP000789831">
    <property type="component" value="Unassembled WGS sequence"/>
</dbReference>
<dbReference type="Gene3D" id="3.20.10.10">
    <property type="entry name" value="D-amino Acid Aminotransferase, subunit A, domain 2"/>
    <property type="match status" value="1"/>
</dbReference>
<proteinExistence type="predicted"/>
<evidence type="ECO:0000313" key="1">
    <source>
        <dbReference type="EMBL" id="CAG8442323.1"/>
    </source>
</evidence>
<dbReference type="GO" id="GO:0003824">
    <property type="term" value="F:catalytic activity"/>
    <property type="evidence" value="ECO:0007669"/>
    <property type="project" value="InterPro"/>
</dbReference>
<dbReference type="SUPFAM" id="SSF56752">
    <property type="entry name" value="D-aminoacid aminotransferase-like PLP-dependent enzymes"/>
    <property type="match status" value="1"/>
</dbReference>
<dbReference type="AlphaFoldDB" id="A0A9N8V709"/>
<dbReference type="Gene3D" id="3.30.470.10">
    <property type="match status" value="1"/>
</dbReference>
<dbReference type="InterPro" id="IPR043132">
    <property type="entry name" value="BCAT-like_C"/>
</dbReference>
<keyword evidence="2" id="KW-1185">Reference proteome</keyword>
<comment type="caution">
    <text evidence="1">The sequence shown here is derived from an EMBL/GenBank/DDBJ whole genome shotgun (WGS) entry which is preliminary data.</text>
</comment>
<dbReference type="EMBL" id="CAJVPL010000075">
    <property type="protein sequence ID" value="CAG8442323.1"/>
    <property type="molecule type" value="Genomic_DNA"/>
</dbReference>
<evidence type="ECO:0000313" key="2">
    <source>
        <dbReference type="Proteomes" id="UP000789831"/>
    </source>
</evidence>
<accession>A0A9N8V709</accession>
<dbReference type="InterPro" id="IPR043131">
    <property type="entry name" value="BCAT-like_N"/>
</dbReference>
<dbReference type="Pfam" id="PF01063">
    <property type="entry name" value="Aminotran_4"/>
    <property type="match status" value="1"/>
</dbReference>
<sequence length="250" mass="29266">MDKKDRKIKYNEIQLLETILYEPPSGLFLIDRHIDRLLRSASFFELKFKSQEDKNESEKLPFEFVKNVESLEEFKKFLLGEIDKCVRVVVDVDGIPMVTSSTFESKPGNSIIKVKLDTEPTNSENIFLFHKTTHRKVYDVARKRAGIDQNNTDIFDVILYNENSEITECSIANIAIEIHDDRANKFKWKTPKIECGLLPGVMREYLLETRKEEFFEGVVSIEDLKRAQKEGRRILCFNSVRKEYQVMLID</sequence>
<protein>
    <submittedName>
        <fullName evidence="1">2040_t:CDS:1</fullName>
    </submittedName>
</protein>
<name>A0A9N8V709_9GLOM</name>
<organism evidence="1 2">
    <name type="scientific">Ambispora gerdemannii</name>
    <dbReference type="NCBI Taxonomy" id="144530"/>
    <lineage>
        <taxon>Eukaryota</taxon>
        <taxon>Fungi</taxon>
        <taxon>Fungi incertae sedis</taxon>
        <taxon>Mucoromycota</taxon>
        <taxon>Glomeromycotina</taxon>
        <taxon>Glomeromycetes</taxon>
        <taxon>Archaeosporales</taxon>
        <taxon>Ambisporaceae</taxon>
        <taxon>Ambispora</taxon>
    </lineage>
</organism>
<dbReference type="InterPro" id="IPR036038">
    <property type="entry name" value="Aminotransferase-like"/>
</dbReference>
<gene>
    <name evidence="1" type="ORF">AGERDE_LOCUS1160</name>
</gene>
<dbReference type="InterPro" id="IPR001544">
    <property type="entry name" value="Aminotrans_IV"/>
</dbReference>
<dbReference type="OrthoDB" id="64220at2759"/>